<reference evidence="3 4" key="1">
    <citation type="submission" date="2021-08" db="EMBL/GenBank/DDBJ databases">
        <title>Draft Genome Sequence of Phanerochaete sordida strain YK-624.</title>
        <authorList>
            <person name="Mori T."/>
            <person name="Dohra H."/>
            <person name="Suzuki T."/>
            <person name="Kawagishi H."/>
            <person name="Hirai H."/>
        </authorList>
    </citation>
    <scope>NUCLEOTIDE SEQUENCE [LARGE SCALE GENOMIC DNA]</scope>
    <source>
        <strain evidence="3 4">YK-624</strain>
    </source>
</reference>
<evidence type="ECO:0000313" key="3">
    <source>
        <dbReference type="EMBL" id="GJE94337.1"/>
    </source>
</evidence>
<feature type="compositionally biased region" description="Basic and acidic residues" evidence="2">
    <location>
        <begin position="702"/>
        <end position="711"/>
    </location>
</feature>
<protein>
    <submittedName>
        <fullName evidence="3">Uncharacterized protein</fullName>
    </submittedName>
</protein>
<organism evidence="3 4">
    <name type="scientific">Phanerochaete sordida</name>
    <dbReference type="NCBI Taxonomy" id="48140"/>
    <lineage>
        <taxon>Eukaryota</taxon>
        <taxon>Fungi</taxon>
        <taxon>Dikarya</taxon>
        <taxon>Basidiomycota</taxon>
        <taxon>Agaricomycotina</taxon>
        <taxon>Agaricomycetes</taxon>
        <taxon>Polyporales</taxon>
        <taxon>Phanerochaetaceae</taxon>
        <taxon>Phanerochaete</taxon>
    </lineage>
</organism>
<feature type="compositionally biased region" description="Low complexity" evidence="2">
    <location>
        <begin position="392"/>
        <end position="403"/>
    </location>
</feature>
<feature type="compositionally biased region" description="Low complexity" evidence="2">
    <location>
        <begin position="620"/>
        <end position="629"/>
    </location>
</feature>
<feature type="region of interest" description="Disordered" evidence="2">
    <location>
        <begin position="246"/>
        <end position="323"/>
    </location>
</feature>
<keyword evidence="1" id="KW-0175">Coiled coil</keyword>
<feature type="compositionally biased region" description="Pro residues" evidence="2">
    <location>
        <begin position="258"/>
        <end position="281"/>
    </location>
</feature>
<proteinExistence type="predicted"/>
<feature type="compositionally biased region" description="Low complexity" evidence="2">
    <location>
        <begin position="282"/>
        <end position="293"/>
    </location>
</feature>
<feature type="compositionally biased region" description="Polar residues" evidence="2">
    <location>
        <begin position="406"/>
        <end position="418"/>
    </location>
</feature>
<dbReference type="PRINTS" id="PR01217">
    <property type="entry name" value="PRICHEXTENSN"/>
</dbReference>
<gene>
    <name evidence="3" type="ORF">PsYK624_105060</name>
</gene>
<feature type="compositionally biased region" description="Basic and acidic residues" evidence="2">
    <location>
        <begin position="773"/>
        <end position="783"/>
    </location>
</feature>
<name>A0A9P3GG84_9APHY</name>
<evidence type="ECO:0000313" key="4">
    <source>
        <dbReference type="Proteomes" id="UP000703269"/>
    </source>
</evidence>
<dbReference type="EMBL" id="BPQB01000039">
    <property type="protein sequence ID" value="GJE94337.1"/>
    <property type="molecule type" value="Genomic_DNA"/>
</dbReference>
<dbReference type="Proteomes" id="UP000703269">
    <property type="component" value="Unassembled WGS sequence"/>
</dbReference>
<evidence type="ECO:0000256" key="2">
    <source>
        <dbReference type="SAM" id="MobiDB-lite"/>
    </source>
</evidence>
<feature type="compositionally biased region" description="Basic residues" evidence="2">
    <location>
        <begin position="630"/>
        <end position="645"/>
    </location>
</feature>
<feature type="compositionally biased region" description="Low complexity" evidence="2">
    <location>
        <begin position="646"/>
        <end position="661"/>
    </location>
</feature>
<feature type="region of interest" description="Disordered" evidence="2">
    <location>
        <begin position="392"/>
        <end position="434"/>
    </location>
</feature>
<feature type="coiled-coil region" evidence="1">
    <location>
        <begin position="154"/>
        <end position="209"/>
    </location>
</feature>
<feature type="compositionally biased region" description="Basic residues" evidence="2">
    <location>
        <begin position="601"/>
        <end position="619"/>
    </location>
</feature>
<feature type="compositionally biased region" description="Low complexity" evidence="2">
    <location>
        <begin position="715"/>
        <end position="725"/>
    </location>
</feature>
<evidence type="ECO:0000256" key="1">
    <source>
        <dbReference type="SAM" id="Coils"/>
    </source>
</evidence>
<feature type="compositionally biased region" description="Basic and acidic residues" evidence="2">
    <location>
        <begin position="520"/>
        <end position="549"/>
    </location>
</feature>
<feature type="compositionally biased region" description="Basic and acidic residues" evidence="2">
    <location>
        <begin position="726"/>
        <end position="737"/>
    </location>
</feature>
<sequence length="819" mass="90451">MDELVKDNPEMAFELLRMMNEKQRRTALELEQTRQDNEALRATVARLEGVRSGAGGEQFEGTQNDELISLRSELERERDINKRILGDNTDLKALVARTVDGEDAHGKSRSASGSPSTECPPGCKSRSALLETQSQLEQRILDLAQHQHTHAATIAAHERHIAALEDAAQNKELEYDTLQCCVDELEHDLKHARKALDEQRARAEGMQQLWHSEKELLGRTNFELRRDLELYKAKYQKYKALATSNPNAMQIDTSPTLSPTPLPTPPMPNAPSAPPPTPPTQNAPLPARPQSALPTPPPTATPEAEPRALAPPNIPPVSSSAPEGSAQWRSYVARVLARPCFPAGEAGAPFELPDHARKHLAGAVVDAPHRLLFPAAEGVARLLAPALCGADAPSASTAPGAPSQPIEPSTSVDSSPPTESAPPEHQPGTPNPELTRHLHAAREIFAYTPAGVCYVGTFRGVRVVELAPAEVRALGEETQDALLREAYPSGAAAAGTPRVHALELVWEGFNRPLADALHARTRERSPFRRGASTDRRRSRSLDRGRERSRSPPPRAWFRARSPFRRGASIDRRRSRSLDRGRGRSRSPMRAWSRPRTPPGRGRLRTRSPPRAWSRPRRSRTPPSRAWSRTPRPRSRSPPGRPRRSRSPPSRAWSRPRSCSPPRRSRSRTPRPASRERSWTRRSPSPRPPPRPWSRPRSPFHAGGERTRDPRPRPPRAGAPAGALADRPADLPKVERPRSPSRPPRSRSRAASTRARSRGRSRMGSRGPPAFRRTNQDSDGRMEDERSDELSAVPMRGRGSVKRAAEGGAEGGRGKGVRRE</sequence>
<accession>A0A9P3GG84</accession>
<feature type="compositionally biased region" description="Low complexity" evidence="2">
    <location>
        <begin position="301"/>
        <end position="311"/>
    </location>
</feature>
<dbReference type="AlphaFoldDB" id="A0A9P3GG84"/>
<feature type="compositionally biased region" description="Basic and acidic residues" evidence="2">
    <location>
        <begin position="567"/>
        <end position="581"/>
    </location>
</feature>
<feature type="region of interest" description="Disordered" evidence="2">
    <location>
        <begin position="101"/>
        <end position="125"/>
    </location>
</feature>
<keyword evidence="4" id="KW-1185">Reference proteome</keyword>
<comment type="caution">
    <text evidence="3">The sequence shown here is derived from an EMBL/GenBank/DDBJ whole genome shotgun (WGS) entry which is preliminary data.</text>
</comment>
<feature type="region of interest" description="Disordered" evidence="2">
    <location>
        <begin position="520"/>
        <end position="819"/>
    </location>
</feature>